<dbReference type="RefSeq" id="WP_023068869.1">
    <property type="nucleotide sequence ID" value="NZ_AUZM01000077.1"/>
</dbReference>
<feature type="transmembrane region" description="Helical" evidence="1">
    <location>
        <begin position="35"/>
        <end position="68"/>
    </location>
</feature>
<evidence type="ECO:0008006" key="4">
    <source>
        <dbReference type="Google" id="ProtNLM"/>
    </source>
</evidence>
<keyword evidence="1" id="KW-0812">Transmembrane</keyword>
<feature type="transmembrane region" description="Helical" evidence="1">
    <location>
        <begin position="219"/>
        <end position="243"/>
    </location>
</feature>
<dbReference type="PANTHER" id="PTHR20992">
    <property type="entry name" value="AT15442P-RELATED"/>
    <property type="match status" value="1"/>
</dbReference>
<feature type="transmembrane region" description="Helical" evidence="1">
    <location>
        <begin position="156"/>
        <end position="175"/>
    </location>
</feature>
<sequence>MLKAYKLIKDFGLEAIPLLKLRESLLNDAKFTQNYLVLTISSCLIATLGLLINSAAVIIGAMIIAPLMLPLRGMPFATLEGDLKLLRLSFTSIFAATLMSILFSGLVGLIIRIPEFGSEILSRTQPTLIDLLIAIAAGGVSGYAKIRPQVGDAIPGTAIAVALMPPLCVIGIAISQGEWDAATGSSLLYFTNLIGINLACLGVYVLAGYARSSELARTISWGVSILLIVLLTIPLGISFFRLVNHAQVNNSIREILVTRSLVDRPDIEVDKISINWRKTTPEVLVVARTANEITPEEVAIVEQLLKQELALSLKVIFDVTPAQLIESNQSSITQP</sequence>
<keyword evidence="3" id="KW-1185">Reference proteome</keyword>
<dbReference type="Proteomes" id="UP000017127">
    <property type="component" value="Unassembled WGS sequence"/>
</dbReference>
<organism evidence="2 3">
    <name type="scientific">Lyngbya aestuarii BL J</name>
    <dbReference type="NCBI Taxonomy" id="1348334"/>
    <lineage>
        <taxon>Bacteria</taxon>
        <taxon>Bacillati</taxon>
        <taxon>Cyanobacteriota</taxon>
        <taxon>Cyanophyceae</taxon>
        <taxon>Oscillatoriophycideae</taxon>
        <taxon>Oscillatoriales</taxon>
        <taxon>Microcoleaceae</taxon>
        <taxon>Lyngbya</taxon>
    </lineage>
</organism>
<feature type="transmembrane region" description="Helical" evidence="1">
    <location>
        <begin position="187"/>
        <end position="207"/>
    </location>
</feature>
<feature type="transmembrane region" description="Helical" evidence="1">
    <location>
        <begin position="88"/>
        <end position="111"/>
    </location>
</feature>
<name>U7QAK1_9CYAN</name>
<protein>
    <recommendedName>
        <fullName evidence="4">TIGR00341 family protein</fullName>
    </recommendedName>
</protein>
<evidence type="ECO:0000256" key="1">
    <source>
        <dbReference type="SAM" id="Phobius"/>
    </source>
</evidence>
<keyword evidence="1" id="KW-0472">Membrane</keyword>
<reference evidence="2 3" key="1">
    <citation type="journal article" date="2013" name="Front. Microbiol.">
        <title>Comparative genomic analyses of the cyanobacterium, Lyngbya aestuarii BL J, a powerful hydrogen producer.</title>
        <authorList>
            <person name="Kothari A."/>
            <person name="Vaughn M."/>
            <person name="Garcia-Pichel F."/>
        </authorList>
    </citation>
    <scope>NUCLEOTIDE SEQUENCE [LARGE SCALE GENOMIC DNA]</scope>
    <source>
        <strain evidence="2 3">BL J</strain>
    </source>
</reference>
<evidence type="ECO:0000313" key="2">
    <source>
        <dbReference type="EMBL" id="ERT04853.1"/>
    </source>
</evidence>
<dbReference type="PATRIC" id="fig|1348334.3.peg.4999"/>
<evidence type="ECO:0000313" key="3">
    <source>
        <dbReference type="Proteomes" id="UP000017127"/>
    </source>
</evidence>
<gene>
    <name evidence="2" type="ORF">M595_5191</name>
</gene>
<keyword evidence="1" id="KW-1133">Transmembrane helix</keyword>
<dbReference type="AlphaFoldDB" id="U7QAK1"/>
<comment type="caution">
    <text evidence="2">The sequence shown here is derived from an EMBL/GenBank/DDBJ whole genome shotgun (WGS) entry which is preliminary data.</text>
</comment>
<dbReference type="InterPro" id="IPR005240">
    <property type="entry name" value="DUF389"/>
</dbReference>
<dbReference type="Pfam" id="PF04087">
    <property type="entry name" value="DUF389"/>
    <property type="match status" value="1"/>
</dbReference>
<dbReference type="PANTHER" id="PTHR20992:SF9">
    <property type="entry name" value="AT15442P-RELATED"/>
    <property type="match status" value="1"/>
</dbReference>
<proteinExistence type="predicted"/>
<feature type="transmembrane region" description="Helical" evidence="1">
    <location>
        <begin position="127"/>
        <end position="144"/>
    </location>
</feature>
<accession>U7QAK1</accession>
<dbReference type="OrthoDB" id="9790659at2"/>
<dbReference type="EMBL" id="AUZM01000077">
    <property type="protein sequence ID" value="ERT04853.1"/>
    <property type="molecule type" value="Genomic_DNA"/>
</dbReference>